<accession>A0A7K2IUE8</accession>
<sequence length="279" mass="30998">MSESKIKYNEDWLKESVSGLGDGVGGMHWLIDGFFDKASEFLVVDPGVVERRTWEAWVLAMQYQRAFFRVSMAESGSRVDCLVDHRVWNLSSRPLISAFNAGDWPGALFEAWTCRDFDYARFLADVPVEVLWCAGESQGTRFMRDAYAWVEVLQAFVKGDPRAGVLLEEARELADPGRASFAAGYAGLMAVPQMDVLGRLIERDGDGFNEALVRALEAYREYTAADLAKGGLSGIVPLELLGMACLVRDGRVEGVSLEVESDYFPEGILDGRWLDAFPI</sequence>
<dbReference type="Pfam" id="PF15575">
    <property type="entry name" value="Imm49"/>
    <property type="match status" value="1"/>
</dbReference>
<name>A0A7K2IUE8_9ACTN</name>
<dbReference type="Proteomes" id="UP000467124">
    <property type="component" value="Unassembled WGS sequence"/>
</dbReference>
<evidence type="ECO:0000313" key="2">
    <source>
        <dbReference type="Proteomes" id="UP000467124"/>
    </source>
</evidence>
<evidence type="ECO:0000313" key="1">
    <source>
        <dbReference type="EMBL" id="MYR33436.1"/>
    </source>
</evidence>
<proteinExistence type="predicted"/>
<dbReference type="RefSeq" id="WP_161111182.1">
    <property type="nucleotide sequence ID" value="NZ_WWHY01000001.1"/>
</dbReference>
<dbReference type="EMBL" id="WWHY01000001">
    <property type="protein sequence ID" value="MYR33436.1"/>
    <property type="molecule type" value="Genomic_DNA"/>
</dbReference>
<organism evidence="1 2">
    <name type="scientific">Nocardiopsis alba</name>
    <dbReference type="NCBI Taxonomy" id="53437"/>
    <lineage>
        <taxon>Bacteria</taxon>
        <taxon>Bacillati</taxon>
        <taxon>Actinomycetota</taxon>
        <taxon>Actinomycetes</taxon>
        <taxon>Streptosporangiales</taxon>
        <taxon>Nocardiopsidaceae</taxon>
        <taxon>Nocardiopsis</taxon>
    </lineage>
</organism>
<protein>
    <recommendedName>
        <fullName evidence="3">Immunity 49 family protein</fullName>
    </recommendedName>
</protein>
<gene>
    <name evidence="1" type="ORF">GTW20_14475</name>
</gene>
<dbReference type="AlphaFoldDB" id="A0A7K2IUE8"/>
<dbReference type="InterPro" id="IPR029074">
    <property type="entry name" value="Imm49"/>
</dbReference>
<evidence type="ECO:0008006" key="3">
    <source>
        <dbReference type="Google" id="ProtNLM"/>
    </source>
</evidence>
<comment type="caution">
    <text evidence="1">The sequence shown here is derived from an EMBL/GenBank/DDBJ whole genome shotgun (WGS) entry which is preliminary data.</text>
</comment>
<reference evidence="1 2" key="1">
    <citation type="journal article" date="2019" name="Nat. Commun.">
        <title>The antimicrobial potential of Streptomyces from insect microbiomes.</title>
        <authorList>
            <person name="Chevrette M.G."/>
            <person name="Carlson C.M."/>
            <person name="Ortega H.E."/>
            <person name="Thomas C."/>
            <person name="Ananiev G.E."/>
            <person name="Barns K.J."/>
            <person name="Book A.J."/>
            <person name="Cagnazzo J."/>
            <person name="Carlos C."/>
            <person name="Flanigan W."/>
            <person name="Grubbs K.J."/>
            <person name="Horn H.A."/>
            <person name="Hoffmann F.M."/>
            <person name="Klassen J.L."/>
            <person name="Knack J.J."/>
            <person name="Lewin G.R."/>
            <person name="McDonald B.R."/>
            <person name="Muller L."/>
            <person name="Melo W.G.P."/>
            <person name="Pinto-Tomas A.A."/>
            <person name="Schmitz A."/>
            <person name="Wendt-Pienkowski E."/>
            <person name="Wildman S."/>
            <person name="Zhao M."/>
            <person name="Zhang F."/>
            <person name="Bugni T.S."/>
            <person name="Andes D.R."/>
            <person name="Pupo M.T."/>
            <person name="Currie C.R."/>
        </authorList>
    </citation>
    <scope>NUCLEOTIDE SEQUENCE [LARGE SCALE GENOMIC DNA]</scope>
    <source>
        <strain evidence="1 2">SID5840</strain>
    </source>
</reference>